<proteinExistence type="predicted"/>
<organism evidence="1 2">
    <name type="scientific">Gossypium barbadense</name>
    <name type="common">Sea Island cotton</name>
    <name type="synonym">Hibiscus barbadensis</name>
    <dbReference type="NCBI Taxonomy" id="3634"/>
    <lineage>
        <taxon>Eukaryota</taxon>
        <taxon>Viridiplantae</taxon>
        <taxon>Streptophyta</taxon>
        <taxon>Embryophyta</taxon>
        <taxon>Tracheophyta</taxon>
        <taxon>Spermatophyta</taxon>
        <taxon>Magnoliopsida</taxon>
        <taxon>eudicotyledons</taxon>
        <taxon>Gunneridae</taxon>
        <taxon>Pentapetalae</taxon>
        <taxon>rosids</taxon>
        <taxon>malvids</taxon>
        <taxon>Malvales</taxon>
        <taxon>Malvaceae</taxon>
        <taxon>Malvoideae</taxon>
        <taxon>Gossypium</taxon>
    </lineage>
</organism>
<dbReference type="EMBL" id="KZ663232">
    <property type="protein sequence ID" value="PPS14686.1"/>
    <property type="molecule type" value="Genomic_DNA"/>
</dbReference>
<name>A0A2P5YGI6_GOSBA</name>
<evidence type="ECO:0000313" key="1">
    <source>
        <dbReference type="EMBL" id="PPS14686.1"/>
    </source>
</evidence>
<dbReference type="Proteomes" id="UP000239757">
    <property type="component" value="Unassembled WGS sequence"/>
</dbReference>
<sequence>MAATSQLNGGGTHVFRRCQRCNGYKSSDSELRRPLVIDPVYHLGSTELISKTDGAIAGGFRHSLSLYVCRNSLC</sequence>
<evidence type="ECO:0000313" key="2">
    <source>
        <dbReference type="Proteomes" id="UP000239757"/>
    </source>
</evidence>
<reference evidence="1 2" key="1">
    <citation type="submission" date="2015-01" db="EMBL/GenBank/DDBJ databases">
        <title>Genome of allotetraploid Gossypium barbadense reveals genomic plasticity and fiber elongation in cotton evolution.</title>
        <authorList>
            <person name="Chen X."/>
            <person name="Liu X."/>
            <person name="Zhao B."/>
            <person name="Zheng H."/>
            <person name="Hu Y."/>
            <person name="Lu G."/>
            <person name="Yang C."/>
            <person name="Chen J."/>
            <person name="Shan C."/>
            <person name="Zhang L."/>
            <person name="Zhou Y."/>
            <person name="Wang L."/>
            <person name="Guo W."/>
            <person name="Bai Y."/>
            <person name="Ruan J."/>
            <person name="Shangguan X."/>
            <person name="Mao Y."/>
            <person name="Jiang J."/>
            <person name="Zhu Y."/>
            <person name="Lei J."/>
            <person name="Kang H."/>
            <person name="Chen S."/>
            <person name="He X."/>
            <person name="Wang R."/>
            <person name="Wang Y."/>
            <person name="Chen J."/>
            <person name="Wang L."/>
            <person name="Yu S."/>
            <person name="Wang B."/>
            <person name="Wei J."/>
            <person name="Song S."/>
            <person name="Lu X."/>
            <person name="Gao Z."/>
            <person name="Gu W."/>
            <person name="Deng X."/>
            <person name="Ma D."/>
            <person name="Wang S."/>
            <person name="Liang W."/>
            <person name="Fang L."/>
            <person name="Cai C."/>
            <person name="Zhu X."/>
            <person name="Zhou B."/>
            <person name="Zhang Y."/>
            <person name="Chen Z."/>
            <person name="Xu S."/>
            <person name="Zhu R."/>
            <person name="Wang S."/>
            <person name="Zhang T."/>
            <person name="Zhao G."/>
        </authorList>
    </citation>
    <scope>NUCLEOTIDE SEQUENCE [LARGE SCALE GENOMIC DNA]</scope>
    <source>
        <strain evidence="2">cv. Xinhai21</strain>
        <tissue evidence="1">Leaf</tissue>
    </source>
</reference>
<protein>
    <submittedName>
        <fullName evidence="1">Uncharacterized protein</fullName>
    </submittedName>
</protein>
<dbReference type="AlphaFoldDB" id="A0A2P5YGI6"/>
<gene>
    <name evidence="1" type="ORF">GOBAR_AA05893</name>
</gene>
<accession>A0A2P5YGI6</accession>